<evidence type="ECO:0000256" key="6">
    <source>
        <dbReference type="ARBA" id="ARBA00029467"/>
    </source>
</evidence>
<comment type="caution">
    <text evidence="8">The sequence shown here is derived from an EMBL/GenBank/DDBJ whole genome shotgun (WGS) entry which is preliminary data.</text>
</comment>
<reference evidence="8 9" key="1">
    <citation type="journal article" date="2023" name="BMC Biotechnol.">
        <title>Vitis rotundifolia cv Carlos genome sequencing.</title>
        <authorList>
            <person name="Huff M."/>
            <person name="Hulse-Kemp A."/>
            <person name="Scheffler B."/>
            <person name="Youngblood R."/>
            <person name="Simpson S."/>
            <person name="Babiker E."/>
            <person name="Staton M."/>
        </authorList>
    </citation>
    <scope>NUCLEOTIDE SEQUENCE [LARGE SCALE GENOMIC DNA]</scope>
    <source>
        <tissue evidence="8">Leaf</tissue>
    </source>
</reference>
<keyword evidence="3" id="KW-0732">Signal</keyword>
<dbReference type="PANTHER" id="PTHR31769">
    <property type="entry name" value="OS07G0462200 PROTEIN-RELATED"/>
    <property type="match status" value="1"/>
</dbReference>
<sequence length="182" mass="20037">MEKHRFPSLLISSIIAFLGLMAFGLCVTAEFKRSKKKDVEVYGKLCYLAESGAFQMGVAALICLFIAHILGNMVICRRIYSGEKSSSGKAKTPWITSTLLVVSWISFGVALILLGTATSMNRRQPYRRGWLDGKCYLVKDGVYVGSAVLVMLTIGSTLGSVIMTGRKSQVEQGRRIHAQQHK</sequence>
<evidence type="ECO:0000313" key="9">
    <source>
        <dbReference type="Proteomes" id="UP001168098"/>
    </source>
</evidence>
<protein>
    <submittedName>
        <fullName evidence="8">Uncharacterized protein</fullName>
    </submittedName>
</protein>
<name>A0AA39AJP9_VITRO</name>
<organism evidence="8 9">
    <name type="scientific">Vitis rotundifolia</name>
    <name type="common">Muscadine grape</name>
    <dbReference type="NCBI Taxonomy" id="103349"/>
    <lineage>
        <taxon>Eukaryota</taxon>
        <taxon>Viridiplantae</taxon>
        <taxon>Streptophyta</taxon>
        <taxon>Embryophyta</taxon>
        <taxon>Tracheophyta</taxon>
        <taxon>Spermatophyta</taxon>
        <taxon>Magnoliopsida</taxon>
        <taxon>eudicotyledons</taxon>
        <taxon>Gunneridae</taxon>
        <taxon>Pentapetalae</taxon>
        <taxon>rosids</taxon>
        <taxon>Vitales</taxon>
        <taxon>Vitaceae</taxon>
        <taxon>Viteae</taxon>
        <taxon>Vitis</taxon>
    </lineage>
</organism>
<evidence type="ECO:0000256" key="3">
    <source>
        <dbReference type="ARBA" id="ARBA00022729"/>
    </source>
</evidence>
<proteinExistence type="inferred from homology"/>
<keyword evidence="9" id="KW-1185">Reference proteome</keyword>
<dbReference type="EMBL" id="JARBHA010000002">
    <property type="protein sequence ID" value="KAJ9707683.1"/>
    <property type="molecule type" value="Genomic_DNA"/>
</dbReference>
<gene>
    <name evidence="8" type="ORF">PVL29_002638</name>
</gene>
<evidence type="ECO:0000313" key="8">
    <source>
        <dbReference type="EMBL" id="KAJ9707683.1"/>
    </source>
</evidence>
<feature type="transmembrane region" description="Helical" evidence="7">
    <location>
        <begin position="141"/>
        <end position="165"/>
    </location>
</feature>
<dbReference type="InterPro" id="IPR009606">
    <property type="entry name" value="DEAL/Modifying_wall_lignin1/2"/>
</dbReference>
<accession>A0AA39AJP9</accession>
<evidence type="ECO:0000256" key="7">
    <source>
        <dbReference type="SAM" id="Phobius"/>
    </source>
</evidence>
<feature type="transmembrane region" description="Helical" evidence="7">
    <location>
        <begin position="97"/>
        <end position="121"/>
    </location>
</feature>
<dbReference type="Proteomes" id="UP001168098">
    <property type="component" value="Unassembled WGS sequence"/>
</dbReference>
<comment type="subcellular location">
    <subcellularLocation>
        <location evidence="1">Endomembrane system</location>
        <topology evidence="1">Multi-pass membrane protein</topology>
    </subcellularLocation>
</comment>
<dbReference type="Pfam" id="PF06749">
    <property type="entry name" value="DUF1218"/>
    <property type="match status" value="1"/>
</dbReference>
<evidence type="ECO:0000256" key="4">
    <source>
        <dbReference type="ARBA" id="ARBA00022989"/>
    </source>
</evidence>
<evidence type="ECO:0000256" key="1">
    <source>
        <dbReference type="ARBA" id="ARBA00004127"/>
    </source>
</evidence>
<dbReference type="GO" id="GO:0012505">
    <property type="term" value="C:endomembrane system"/>
    <property type="evidence" value="ECO:0007669"/>
    <property type="project" value="UniProtKB-SubCell"/>
</dbReference>
<keyword evidence="5 7" id="KW-0472">Membrane</keyword>
<feature type="transmembrane region" description="Helical" evidence="7">
    <location>
        <begin position="52"/>
        <end position="76"/>
    </location>
</feature>
<dbReference type="AlphaFoldDB" id="A0AA39AJP9"/>
<evidence type="ECO:0000256" key="2">
    <source>
        <dbReference type="ARBA" id="ARBA00022692"/>
    </source>
</evidence>
<keyword evidence="2 7" id="KW-0812">Transmembrane</keyword>
<keyword evidence="4 7" id="KW-1133">Transmembrane helix</keyword>
<evidence type="ECO:0000256" key="5">
    <source>
        <dbReference type="ARBA" id="ARBA00023136"/>
    </source>
</evidence>
<dbReference type="InterPro" id="IPR052222">
    <property type="entry name" value="DESIGUAL"/>
</dbReference>
<comment type="similarity">
    <text evidence="6">Belongs to the DESIGUAL family.</text>
</comment>